<evidence type="ECO:0000313" key="2">
    <source>
        <dbReference type="EMBL" id="XBS21838.1"/>
    </source>
</evidence>
<dbReference type="InterPro" id="IPR010653">
    <property type="entry name" value="NlpB/DapX"/>
</dbReference>
<dbReference type="PROSITE" id="PS51257">
    <property type="entry name" value="PROKAR_LIPOPROTEIN"/>
    <property type="match status" value="1"/>
</dbReference>
<dbReference type="RefSeq" id="WP_349432417.1">
    <property type="nucleotide sequence ID" value="NZ_CP157743.1"/>
</dbReference>
<feature type="region of interest" description="Disordered" evidence="1">
    <location>
        <begin position="25"/>
        <end position="47"/>
    </location>
</feature>
<dbReference type="Proteomes" id="UP001225378">
    <property type="component" value="Chromosome"/>
</dbReference>
<dbReference type="Gene3D" id="3.30.310.170">
    <property type="entry name" value="Outer membrane protein assembly factor BamC"/>
    <property type="match status" value="1"/>
</dbReference>
<reference evidence="2 3" key="1">
    <citation type="journal article" date="2024" name="Microbiology">
        <title>Methylomarinum rosea sp. nov., a novel halophilic methanotrophic bacterium from the hypersaline Lake Elton.</title>
        <authorList>
            <person name="Suleimanov R.Z."/>
            <person name="Oshkin I.Y."/>
            <person name="Danilova O.V."/>
            <person name="Suzina N.E."/>
            <person name="Dedysh S.N."/>
        </authorList>
    </citation>
    <scope>NUCLEOTIDE SEQUENCE [LARGE SCALE GENOMIC DNA]</scope>
    <source>
        <strain evidence="2 3">Ch1-1</strain>
    </source>
</reference>
<organism evidence="2 3">
    <name type="scientific">Methylomarinum roseum</name>
    <dbReference type="NCBI Taxonomy" id="3067653"/>
    <lineage>
        <taxon>Bacteria</taxon>
        <taxon>Pseudomonadati</taxon>
        <taxon>Pseudomonadota</taxon>
        <taxon>Gammaproteobacteria</taxon>
        <taxon>Methylococcales</taxon>
        <taxon>Methylococcaceae</taxon>
        <taxon>Methylomarinum</taxon>
    </lineage>
</organism>
<dbReference type="AlphaFoldDB" id="A0AAU7NXY3"/>
<dbReference type="KEGG" id="mech:Q9L42_006860"/>
<gene>
    <name evidence="2" type="primary">bamC</name>
    <name evidence="2" type="ORF">Q9L42_006860</name>
</gene>
<name>A0AAU7NXY3_9GAMM</name>
<sequence length="189" mass="21511">MGHKIAAFLLLMLAACSEVEHKYRDTSELEMPPRLDISEPAPRRQASEEQYRLTKGLGDSVSLDDAEAPPVLKIKKLFDRSWNIVGQALDLKKIEVTDKNREQGVYYVKYDPSEDSGTRVFGNVTLFIFEEEYEEAEYKLSIVWRETECEVRATKVEPTENGDEDEALGDGSAKLIEALYEAIRDELSE</sequence>
<dbReference type="InterPro" id="IPR042268">
    <property type="entry name" value="BamC_C"/>
</dbReference>
<keyword evidence="3" id="KW-1185">Reference proteome</keyword>
<evidence type="ECO:0000313" key="3">
    <source>
        <dbReference type="Proteomes" id="UP001225378"/>
    </source>
</evidence>
<protein>
    <submittedName>
        <fullName evidence="2">Outer membrane protein assembly factor BamC</fullName>
    </submittedName>
</protein>
<evidence type="ECO:0000256" key="1">
    <source>
        <dbReference type="SAM" id="MobiDB-lite"/>
    </source>
</evidence>
<dbReference type="EMBL" id="CP157743">
    <property type="protein sequence ID" value="XBS21838.1"/>
    <property type="molecule type" value="Genomic_DNA"/>
</dbReference>
<proteinExistence type="predicted"/>
<dbReference type="Pfam" id="PF06804">
    <property type="entry name" value="Lipoprotein_18"/>
    <property type="match status" value="1"/>
</dbReference>
<accession>A0AAU7NXY3</accession>